<dbReference type="EMBL" id="CP013232">
    <property type="protein sequence ID" value="AMO97493.1"/>
    <property type="molecule type" value="Genomic_DNA"/>
</dbReference>
<evidence type="ECO:0000256" key="7">
    <source>
        <dbReference type="SAM" id="MobiDB-lite"/>
    </source>
</evidence>
<evidence type="ECO:0000313" key="9">
    <source>
        <dbReference type="Proteomes" id="UP000072421"/>
    </source>
</evidence>
<feature type="region of interest" description="Disordered" evidence="7">
    <location>
        <begin position="281"/>
        <end position="302"/>
    </location>
</feature>
<dbReference type="PIRSF" id="PIRSF026649">
    <property type="entry name" value="MsbB"/>
    <property type="match status" value="1"/>
</dbReference>
<evidence type="ECO:0000256" key="1">
    <source>
        <dbReference type="ARBA" id="ARBA00004533"/>
    </source>
</evidence>
<dbReference type="GO" id="GO:0005886">
    <property type="term" value="C:plasma membrane"/>
    <property type="evidence" value="ECO:0007669"/>
    <property type="project" value="UniProtKB-SubCell"/>
</dbReference>
<dbReference type="InterPro" id="IPR004960">
    <property type="entry name" value="LipA_acyltrans"/>
</dbReference>
<organism evidence="8">
    <name type="scientific">Collimonas fungivorans</name>
    <dbReference type="NCBI Taxonomy" id="158899"/>
    <lineage>
        <taxon>Bacteria</taxon>
        <taxon>Pseudomonadati</taxon>
        <taxon>Pseudomonadota</taxon>
        <taxon>Betaproteobacteria</taxon>
        <taxon>Burkholderiales</taxon>
        <taxon>Oxalobacteraceae</taxon>
        <taxon>Collimonas</taxon>
    </lineage>
</organism>
<evidence type="ECO:0000256" key="3">
    <source>
        <dbReference type="ARBA" id="ARBA00022519"/>
    </source>
</evidence>
<gene>
    <name evidence="8" type="ORF">CFter6_4919</name>
</gene>
<dbReference type="GO" id="GO:0016746">
    <property type="term" value="F:acyltransferase activity"/>
    <property type="evidence" value="ECO:0007669"/>
    <property type="project" value="UniProtKB-KW"/>
</dbReference>
<dbReference type="OrthoDB" id="9803456at2"/>
<evidence type="ECO:0000313" key="8">
    <source>
        <dbReference type="EMBL" id="AMO97493.1"/>
    </source>
</evidence>
<sequence>MRALLGLLWLAHFLPLWILGPVGEALGSLLFVIMKPRRHITLTNLRLCFPNMTEAERVVLARRHFQAYSRSVMERSVLWWASESRLRRLIKIESDLPLSTLQAGPTILLCPHFVCLEIPGIALVLNSSLSICTIYTRQQDAVTDAALLKGRSRFRPVKLFTREQGVKPIIRAMREGFPFIMLPDMDFGLKDAEFVPFFGIPTATLTATARIAAATKASVVPMIATFLPGYKGWKVTFYPAWENYPGDDMTEATRRMNAFIEARILEAPAEYFWAHKRFKTRPPGQADVYSPAAPEQADTAAR</sequence>
<evidence type="ECO:0000256" key="2">
    <source>
        <dbReference type="ARBA" id="ARBA00022475"/>
    </source>
</evidence>
<keyword evidence="6 8" id="KW-0012">Acyltransferase</keyword>
<dbReference type="PANTHER" id="PTHR30606">
    <property type="entry name" value="LIPID A BIOSYNTHESIS LAUROYL ACYLTRANSFERASE"/>
    <property type="match status" value="1"/>
</dbReference>
<keyword evidence="2" id="KW-1003">Cell membrane</keyword>
<dbReference type="PANTHER" id="PTHR30606:SF9">
    <property type="entry name" value="LIPID A BIOSYNTHESIS LAUROYLTRANSFERASE"/>
    <property type="match status" value="1"/>
</dbReference>
<accession>A0A127PID0</accession>
<evidence type="ECO:0000256" key="5">
    <source>
        <dbReference type="ARBA" id="ARBA00023136"/>
    </source>
</evidence>
<dbReference type="Proteomes" id="UP000072421">
    <property type="component" value="Chromosome"/>
</dbReference>
<keyword evidence="4 8" id="KW-0808">Transferase</keyword>
<evidence type="ECO:0000256" key="4">
    <source>
        <dbReference type="ARBA" id="ARBA00022679"/>
    </source>
</evidence>
<keyword evidence="5" id="KW-0472">Membrane</keyword>
<dbReference type="PATRIC" id="fig|158899.10.peg.4850"/>
<keyword evidence="3" id="KW-0997">Cell inner membrane</keyword>
<evidence type="ECO:0000256" key="6">
    <source>
        <dbReference type="ARBA" id="ARBA00023315"/>
    </source>
</evidence>
<dbReference type="RefSeq" id="WP_061541800.1">
    <property type="nucleotide sequence ID" value="NZ_CP013232.1"/>
</dbReference>
<dbReference type="GO" id="GO:0009247">
    <property type="term" value="P:glycolipid biosynthetic process"/>
    <property type="evidence" value="ECO:0007669"/>
    <property type="project" value="UniProtKB-ARBA"/>
</dbReference>
<protein>
    <submittedName>
        <fullName evidence="8">Bacterial lipid A biosynthesis acyltransferase family protein</fullName>
    </submittedName>
</protein>
<dbReference type="CDD" id="cd07984">
    <property type="entry name" value="LPLAT_LABLAT-like"/>
    <property type="match status" value="1"/>
</dbReference>
<comment type="subcellular location">
    <subcellularLocation>
        <location evidence="1">Cell inner membrane</location>
    </subcellularLocation>
</comment>
<reference evidence="8 9" key="1">
    <citation type="submission" date="2015-11" db="EMBL/GenBank/DDBJ databases">
        <title>Exploring the genomic traits of fungus-feeding bacterial genus Collimonas.</title>
        <authorList>
            <person name="Song C."/>
            <person name="Schmidt R."/>
            <person name="de Jager V."/>
            <person name="Krzyzanowska D."/>
            <person name="Jongedijk E."/>
            <person name="Cankar K."/>
            <person name="Beekwilder J."/>
            <person name="van Veen A."/>
            <person name="de Boer W."/>
            <person name="van Veen J.A."/>
            <person name="Garbeva P."/>
        </authorList>
    </citation>
    <scope>NUCLEOTIDE SEQUENCE [LARGE SCALE GENOMIC DNA]</scope>
    <source>
        <strain evidence="8 9">Ter6</strain>
    </source>
</reference>
<dbReference type="Pfam" id="PF03279">
    <property type="entry name" value="Lip_A_acyltrans"/>
    <property type="match status" value="1"/>
</dbReference>
<name>A0A127PID0_9BURK</name>
<dbReference type="AlphaFoldDB" id="A0A127PID0"/>
<proteinExistence type="predicted"/>